<evidence type="ECO:0000256" key="1">
    <source>
        <dbReference type="SAM" id="Phobius"/>
    </source>
</evidence>
<keyword evidence="1" id="KW-1133">Transmembrane helix</keyword>
<dbReference type="InterPro" id="IPR007720">
    <property type="entry name" value="PigQ/GPI1"/>
</dbReference>
<feature type="transmembrane region" description="Helical" evidence="1">
    <location>
        <begin position="534"/>
        <end position="553"/>
    </location>
</feature>
<feature type="transmembrane region" description="Helical" evidence="1">
    <location>
        <begin position="481"/>
        <end position="504"/>
    </location>
</feature>
<reference evidence="2" key="1">
    <citation type="submission" date="2020-08" db="EMBL/GenBank/DDBJ databases">
        <title>Plant Genome Project.</title>
        <authorList>
            <person name="Zhang R.-G."/>
        </authorList>
    </citation>
    <scope>NUCLEOTIDE SEQUENCE</scope>
    <source>
        <strain evidence="2">WSP0</strain>
        <tissue evidence="2">Leaf</tissue>
    </source>
</reference>
<gene>
    <name evidence="2" type="ORF">RHGRI_006439</name>
</gene>
<organism evidence="2 3">
    <name type="scientific">Rhododendron griersonianum</name>
    <dbReference type="NCBI Taxonomy" id="479676"/>
    <lineage>
        <taxon>Eukaryota</taxon>
        <taxon>Viridiplantae</taxon>
        <taxon>Streptophyta</taxon>
        <taxon>Embryophyta</taxon>
        <taxon>Tracheophyta</taxon>
        <taxon>Spermatophyta</taxon>
        <taxon>Magnoliopsida</taxon>
        <taxon>eudicotyledons</taxon>
        <taxon>Gunneridae</taxon>
        <taxon>Pentapetalae</taxon>
        <taxon>asterids</taxon>
        <taxon>Ericales</taxon>
        <taxon>Ericaceae</taxon>
        <taxon>Ericoideae</taxon>
        <taxon>Rhodoreae</taxon>
        <taxon>Rhododendron</taxon>
    </lineage>
</organism>
<dbReference type="GO" id="GO:0016020">
    <property type="term" value="C:membrane"/>
    <property type="evidence" value="ECO:0007669"/>
    <property type="project" value="InterPro"/>
</dbReference>
<dbReference type="PANTHER" id="PTHR47555:SF2">
    <property type="entry name" value="N-ACETYLGLUCOSAMINYL TRANSFERASE COMPONENT FAMILY PROTEIN _ GPI1 FAMILY PROTEIN"/>
    <property type="match status" value="1"/>
</dbReference>
<dbReference type="GO" id="GO:0006506">
    <property type="term" value="P:GPI anchor biosynthetic process"/>
    <property type="evidence" value="ECO:0007669"/>
    <property type="project" value="InterPro"/>
</dbReference>
<dbReference type="EMBL" id="JACTNZ010000003">
    <property type="protein sequence ID" value="KAG5555795.1"/>
    <property type="molecule type" value="Genomic_DNA"/>
</dbReference>
<dbReference type="AlphaFoldDB" id="A0AAV6KTI6"/>
<dbReference type="Proteomes" id="UP000823749">
    <property type="component" value="Chromosome 3"/>
</dbReference>
<feature type="transmembrane region" description="Helical" evidence="1">
    <location>
        <begin position="263"/>
        <end position="290"/>
    </location>
</feature>
<dbReference type="PANTHER" id="PTHR47555">
    <property type="entry name" value="N-ACETYLGLUCOSAMINYL TRANSFERASE COMPONENT FAMILY PROTEIN / GPI1 FAMILY PROTEIN"/>
    <property type="match status" value="1"/>
</dbReference>
<keyword evidence="1" id="KW-0812">Transmembrane</keyword>
<keyword evidence="1" id="KW-0472">Membrane</keyword>
<evidence type="ECO:0000313" key="3">
    <source>
        <dbReference type="Proteomes" id="UP000823749"/>
    </source>
</evidence>
<feature type="transmembrane region" description="Helical" evidence="1">
    <location>
        <begin position="437"/>
        <end position="461"/>
    </location>
</feature>
<evidence type="ECO:0000313" key="2">
    <source>
        <dbReference type="EMBL" id="KAG5555795.1"/>
    </source>
</evidence>
<accession>A0AAV6KTI6</accession>
<keyword evidence="3" id="KW-1185">Reference proteome</keyword>
<feature type="transmembrane region" description="Helical" evidence="1">
    <location>
        <begin position="358"/>
        <end position="378"/>
    </location>
</feature>
<sequence length="755" mass="85276">METRSQCRLWWPIDLSTTEPKSSFLLFGWFVSSSDIVVAFARDGISFSPDQSRLQGILRETSESMSVSLQDKCTFSLLGHCAVDWSTNGQLVAAGVEKDDQVNFTHGNGCTESCRNMSGAKYGQWSCGCCKLDGLHPCSLVSAEEDNWIEVVSGSHGRSGGKFNWIPKLHLIHRKGQTVSNFDLHVILYDTPMFGSHHFSIGLQSSEQVKTHLKKPKWVGDLYRKQPLLDLDTVVMAINSANAAKLCFQRLAGSTSSTTRFPIFVMCITLTWKLLAVSIASLSTLFYFIFKLLHVLLSSRSQSLMYLTLEKVFSNTLRNIEIRRSQMLYWPILLKENVLRSQSCVDYAEKAALHKHSMWSSVAVDILLGYLFGIALFFHSECACLWISNSANNITNHLLRNGCAWLMGVPAGFKLNTELAGVLGMISLNAIQIWSTLWFFVGFLFIYFVQGLAIAGVLFGLTTPAALVIDMMSLSMLHVSTLHWLISYIYSHQIQAIAALWRLFRYRYADSRKIIWQLGRKVNPLRQRYDSYEYTVEQHLVGSLLFTPLLLLLPTTSVFYIFFTILMCTVSCACLAIDILRSIIHATPYIKIFLWLVRLRRFPSGLWFEIISCRSNAGPMDVGRCSDASTPSEKSWKRTDISGSRSSVSVSILQSNFLNIGKDKLSGLIIEKCFLKFLPLLLPHQHMEFSPGEVFRLRWGQVYLQQCHGCPSHVKSTGVFATMQFLDASQIFTVINFIKLIPILSFSSPRLFFDS</sequence>
<dbReference type="Pfam" id="PF05024">
    <property type="entry name" value="Gpi1"/>
    <property type="match status" value="1"/>
</dbReference>
<protein>
    <submittedName>
        <fullName evidence="2">Uncharacterized protein</fullName>
    </submittedName>
</protein>
<proteinExistence type="predicted"/>
<comment type="caution">
    <text evidence="2">The sequence shown here is derived from an EMBL/GenBank/DDBJ whole genome shotgun (WGS) entry which is preliminary data.</text>
</comment>
<name>A0AAV6KTI6_9ERIC</name>